<dbReference type="SUPFAM" id="SSF56042">
    <property type="entry name" value="PurM C-terminal domain-like"/>
    <property type="match status" value="1"/>
</dbReference>
<dbReference type="EMBL" id="CP036290">
    <property type="protein sequence ID" value="QDU84967.1"/>
    <property type="molecule type" value="Genomic_DNA"/>
</dbReference>
<dbReference type="Proteomes" id="UP000319342">
    <property type="component" value="Chromosome"/>
</dbReference>
<feature type="binding site" evidence="2">
    <location>
        <position position="195"/>
    </location>
    <ligand>
        <name>ATP</name>
        <dbReference type="ChEBI" id="CHEBI:30616"/>
    </ligand>
</feature>
<feature type="binding site" evidence="2">
    <location>
        <position position="72"/>
    </location>
    <ligand>
        <name>Mg(2+)</name>
        <dbReference type="ChEBI" id="CHEBI:18420"/>
        <label>2</label>
    </ligand>
</feature>
<feature type="binding site" evidence="2">
    <location>
        <position position="51"/>
    </location>
    <ligand>
        <name>substrate</name>
    </ligand>
</feature>
<dbReference type="InterPro" id="IPR006283">
    <property type="entry name" value="ThiL-like"/>
</dbReference>
<feature type="binding site" evidence="2">
    <location>
        <position position="28"/>
    </location>
    <ligand>
        <name>Mg(2+)</name>
        <dbReference type="ChEBI" id="CHEBI:18420"/>
        <label>3</label>
    </ligand>
</feature>
<dbReference type="SUPFAM" id="SSF55326">
    <property type="entry name" value="PurM N-terminal domain-like"/>
    <property type="match status" value="1"/>
</dbReference>
<feature type="binding site" evidence="2">
    <location>
        <position position="28"/>
    </location>
    <ligand>
        <name>Mg(2+)</name>
        <dbReference type="ChEBI" id="CHEBI:18420"/>
        <label>4</label>
    </ligand>
</feature>
<name>A0A518D0H3_9BACT</name>
<keyword evidence="2" id="KW-0547">Nucleotide-binding</keyword>
<protein>
    <recommendedName>
        <fullName evidence="2">Thiamine-monophosphate kinase</fullName>
        <shortName evidence="2">TMP kinase</shortName>
        <shortName evidence="2">Thiamine-phosphate kinase</shortName>
        <ecNumber evidence="2">2.7.4.16</ecNumber>
    </recommendedName>
</protein>
<accession>A0A518D0H3</accession>
<dbReference type="Pfam" id="PF00586">
    <property type="entry name" value="AIRS"/>
    <property type="match status" value="1"/>
</dbReference>
<dbReference type="EC" id="2.7.4.16" evidence="2"/>
<comment type="similarity">
    <text evidence="2">Belongs to the thiamine-monophosphate kinase family.</text>
</comment>
<keyword evidence="1 2" id="KW-0784">Thiamine biosynthesis</keyword>
<feature type="binding site" evidence="2">
    <location>
        <begin position="119"/>
        <end position="120"/>
    </location>
    <ligand>
        <name>ATP</name>
        <dbReference type="ChEBI" id="CHEBI:30616"/>
    </ligand>
</feature>
<keyword evidence="2" id="KW-0479">Metal-binding</keyword>
<dbReference type="InterPro" id="IPR016188">
    <property type="entry name" value="PurM-like_N"/>
</dbReference>
<dbReference type="HAMAP" id="MF_02128">
    <property type="entry name" value="TMP_kinase"/>
    <property type="match status" value="1"/>
</dbReference>
<dbReference type="Gene3D" id="3.90.650.10">
    <property type="entry name" value="PurM-like C-terminal domain"/>
    <property type="match status" value="1"/>
</dbReference>
<gene>
    <name evidence="2 4" type="primary">thiL</name>
    <name evidence="4" type="ORF">Pla163_20870</name>
</gene>
<dbReference type="RefSeq" id="WP_419185787.1">
    <property type="nucleotide sequence ID" value="NZ_CP036290.1"/>
</dbReference>
<dbReference type="InterPro" id="IPR036676">
    <property type="entry name" value="PurM-like_C_sf"/>
</dbReference>
<comment type="miscellaneous">
    <text evidence="2">Reaction mechanism of ThiL seems to utilize a direct, inline transfer of the gamma-phosphate of ATP to TMP rather than a phosphorylated enzyme intermediate.</text>
</comment>
<feature type="binding site" evidence="2">
    <location>
        <position position="72"/>
    </location>
    <ligand>
        <name>Mg(2+)</name>
        <dbReference type="ChEBI" id="CHEBI:18420"/>
        <label>3</label>
    </ligand>
</feature>
<keyword evidence="2" id="KW-0460">Magnesium</keyword>
<evidence type="ECO:0000313" key="5">
    <source>
        <dbReference type="Proteomes" id="UP000319342"/>
    </source>
</evidence>
<evidence type="ECO:0000313" key="4">
    <source>
        <dbReference type="EMBL" id="QDU84967.1"/>
    </source>
</evidence>
<dbReference type="Gene3D" id="3.30.1330.10">
    <property type="entry name" value="PurM-like, N-terminal domain"/>
    <property type="match status" value="1"/>
</dbReference>
<dbReference type="GO" id="GO:0000287">
    <property type="term" value="F:magnesium ion binding"/>
    <property type="evidence" value="ECO:0007669"/>
    <property type="project" value="UniProtKB-UniRule"/>
</dbReference>
<feature type="binding site" evidence="2">
    <location>
        <position position="120"/>
    </location>
    <ligand>
        <name>Mg(2+)</name>
        <dbReference type="ChEBI" id="CHEBI:18420"/>
        <label>1</label>
    </ligand>
</feature>
<dbReference type="PANTHER" id="PTHR30270">
    <property type="entry name" value="THIAMINE-MONOPHOSPHATE KINASE"/>
    <property type="match status" value="1"/>
</dbReference>
<dbReference type="PANTHER" id="PTHR30270:SF0">
    <property type="entry name" value="THIAMINE-MONOPHOSPHATE KINASE"/>
    <property type="match status" value="1"/>
</dbReference>
<keyword evidence="2" id="KW-0067">ATP-binding</keyword>
<feature type="domain" description="PurM-like N-terminal" evidence="3">
    <location>
        <begin position="26"/>
        <end position="137"/>
    </location>
</feature>
<keyword evidence="2 4" id="KW-0418">Kinase</keyword>
<comment type="caution">
    <text evidence="2">Lacks conserved residue(s) required for the propagation of feature annotation.</text>
</comment>
<dbReference type="GO" id="GO:0009228">
    <property type="term" value="P:thiamine biosynthetic process"/>
    <property type="evidence" value="ECO:0007669"/>
    <property type="project" value="UniProtKB-KW"/>
</dbReference>
<dbReference type="InterPro" id="IPR036921">
    <property type="entry name" value="PurM-like_N_sf"/>
</dbReference>
<dbReference type="GO" id="GO:0009229">
    <property type="term" value="P:thiamine diphosphate biosynthetic process"/>
    <property type="evidence" value="ECO:0007669"/>
    <property type="project" value="UniProtKB-UniRule"/>
</dbReference>
<feature type="binding site" evidence="2">
    <location>
        <position position="44"/>
    </location>
    <ligand>
        <name>Mg(2+)</name>
        <dbReference type="ChEBI" id="CHEBI:18420"/>
        <label>2</label>
    </ligand>
</feature>
<proteinExistence type="inferred from homology"/>
<feature type="binding site" evidence="2">
    <location>
        <position position="147"/>
    </location>
    <ligand>
        <name>ATP</name>
        <dbReference type="ChEBI" id="CHEBI:30616"/>
    </ligand>
</feature>
<reference evidence="4 5" key="1">
    <citation type="submission" date="2019-02" db="EMBL/GenBank/DDBJ databases">
        <title>Deep-cultivation of Planctomycetes and their phenomic and genomic characterization uncovers novel biology.</title>
        <authorList>
            <person name="Wiegand S."/>
            <person name="Jogler M."/>
            <person name="Boedeker C."/>
            <person name="Pinto D."/>
            <person name="Vollmers J."/>
            <person name="Rivas-Marin E."/>
            <person name="Kohn T."/>
            <person name="Peeters S.H."/>
            <person name="Heuer A."/>
            <person name="Rast P."/>
            <person name="Oberbeckmann S."/>
            <person name="Bunk B."/>
            <person name="Jeske O."/>
            <person name="Meyerdierks A."/>
            <person name="Storesund J.E."/>
            <person name="Kallscheuer N."/>
            <person name="Luecker S."/>
            <person name="Lage O.M."/>
            <person name="Pohl T."/>
            <person name="Merkel B.J."/>
            <person name="Hornburger P."/>
            <person name="Mueller R.-W."/>
            <person name="Bruemmer F."/>
            <person name="Labrenz M."/>
            <person name="Spormann A.M."/>
            <person name="Op den Camp H."/>
            <person name="Overmann J."/>
            <person name="Amann R."/>
            <person name="Jetten M.S.M."/>
            <person name="Mascher T."/>
            <person name="Medema M.H."/>
            <person name="Devos D.P."/>
            <person name="Kaster A.-K."/>
            <person name="Ovreas L."/>
            <person name="Rohde M."/>
            <person name="Galperin M.Y."/>
            <person name="Jogler C."/>
        </authorList>
    </citation>
    <scope>NUCLEOTIDE SEQUENCE [LARGE SCALE GENOMIC DNA]</scope>
    <source>
        <strain evidence="4 5">Pla163</strain>
    </source>
</reference>
<dbReference type="UniPathway" id="UPA00060">
    <property type="reaction ID" value="UER00142"/>
</dbReference>
<feature type="binding site" evidence="2">
    <location>
        <position position="72"/>
    </location>
    <ligand>
        <name>Mg(2+)</name>
        <dbReference type="ChEBI" id="CHEBI:18420"/>
        <label>4</label>
    </ligand>
</feature>
<feature type="binding site" evidence="2">
    <location>
        <position position="44"/>
    </location>
    <ligand>
        <name>Mg(2+)</name>
        <dbReference type="ChEBI" id="CHEBI:18420"/>
        <label>1</label>
    </ligand>
</feature>
<comment type="function">
    <text evidence="2">Catalyzes the ATP-dependent phosphorylation of thiamine-monophosphate (TMP) to form thiamine-pyrophosphate (TPP), the active form of vitamin B1.</text>
</comment>
<feature type="binding site" evidence="2">
    <location>
        <position position="244"/>
    </location>
    <ligand>
        <name>substrate</name>
    </ligand>
</feature>
<feature type="binding site" evidence="2">
    <location>
        <position position="193"/>
    </location>
    <ligand>
        <name>Mg(2+)</name>
        <dbReference type="ChEBI" id="CHEBI:18420"/>
        <label>3</label>
    </ligand>
</feature>
<evidence type="ECO:0000259" key="3">
    <source>
        <dbReference type="Pfam" id="PF00586"/>
    </source>
</evidence>
<comment type="catalytic activity">
    <reaction evidence="2">
        <text>thiamine phosphate + ATP = thiamine diphosphate + ADP</text>
        <dbReference type="Rhea" id="RHEA:15913"/>
        <dbReference type="ChEBI" id="CHEBI:30616"/>
        <dbReference type="ChEBI" id="CHEBI:37575"/>
        <dbReference type="ChEBI" id="CHEBI:58937"/>
        <dbReference type="ChEBI" id="CHEBI:456216"/>
        <dbReference type="EC" id="2.7.4.16"/>
    </reaction>
</comment>
<evidence type="ECO:0000256" key="2">
    <source>
        <dbReference type="HAMAP-Rule" id="MF_02128"/>
    </source>
</evidence>
<dbReference type="AlphaFoldDB" id="A0A518D0H3"/>
<keyword evidence="5" id="KW-1185">Reference proteome</keyword>
<organism evidence="4 5">
    <name type="scientific">Rohdeia mirabilis</name>
    <dbReference type="NCBI Taxonomy" id="2528008"/>
    <lineage>
        <taxon>Bacteria</taxon>
        <taxon>Pseudomonadati</taxon>
        <taxon>Planctomycetota</taxon>
        <taxon>Planctomycetia</taxon>
        <taxon>Planctomycetia incertae sedis</taxon>
        <taxon>Rohdeia</taxon>
    </lineage>
</organism>
<comment type="pathway">
    <text evidence="2">Cofactor biosynthesis; thiamine diphosphate biosynthesis; thiamine diphosphate from thiamine phosphate: step 1/1.</text>
</comment>
<feature type="binding site" evidence="2">
    <location>
        <position position="43"/>
    </location>
    <ligand>
        <name>Mg(2+)</name>
        <dbReference type="ChEBI" id="CHEBI:18420"/>
        <label>1</label>
    </ligand>
</feature>
<dbReference type="GO" id="GO:0009030">
    <property type="term" value="F:thiamine-phosphate kinase activity"/>
    <property type="evidence" value="ECO:0007669"/>
    <property type="project" value="UniProtKB-UniRule"/>
</dbReference>
<keyword evidence="2 4" id="KW-0808">Transferase</keyword>
<evidence type="ECO:0000256" key="1">
    <source>
        <dbReference type="ARBA" id="ARBA00022977"/>
    </source>
</evidence>
<sequence>MTFDEARLHAWIATWARPAPLVGSSGHDAAVLAPTSGRPVCCTDQTVLGVHVEVDVAPRRFGAKAVARTISDLAATAARPHATLLALRAPQESSETWLRAVLDGARRRAEALGAPAVAGDLTCAPGPAQLSVTALGTLPGRRTPPGRDRARAGQVLLLTGPCGGSRARRHLVIEPRLAAGEALWRAGATALMDVSDGLGLDADRLARASGVRLVLEQVPIHRDARAAARTSGREPLDHALEDGEDHELLATLPVAAARRLLRDGLPGAPAAAVVGRVEGARRAQVGLWLDLAAPEECSDERARAPVRWRGRGWIHGASDADRSRPNG</sequence>
<dbReference type="CDD" id="cd02194">
    <property type="entry name" value="ThiL"/>
    <property type="match status" value="1"/>
</dbReference>
<dbReference type="GO" id="GO:0005524">
    <property type="term" value="F:ATP binding"/>
    <property type="evidence" value="ECO:0007669"/>
    <property type="project" value="UniProtKB-UniRule"/>
</dbReference>
<feature type="binding site" evidence="2">
    <location>
        <position position="196"/>
    </location>
    <ligand>
        <name>Mg(2+)</name>
        <dbReference type="ChEBI" id="CHEBI:18420"/>
        <label>5</label>
    </ligand>
</feature>
<feature type="binding site" evidence="2">
    <location>
        <position position="313"/>
    </location>
    <ligand>
        <name>substrate</name>
    </ligand>
</feature>